<accession>A0A183GR06</accession>
<dbReference type="OrthoDB" id="426718at2759"/>
<dbReference type="Proteomes" id="UP000050761">
    <property type="component" value="Unassembled WGS sequence"/>
</dbReference>
<gene>
    <name evidence="1" type="ORF">HPBE_LOCUS25125</name>
</gene>
<dbReference type="Gene3D" id="3.40.50.1820">
    <property type="entry name" value="alpha/beta hydrolase"/>
    <property type="match status" value="1"/>
</dbReference>
<name>A0A183GR06_HELPZ</name>
<evidence type="ECO:0000313" key="2">
    <source>
        <dbReference type="Proteomes" id="UP000050761"/>
    </source>
</evidence>
<dbReference type="SUPFAM" id="SSF53474">
    <property type="entry name" value="alpha/beta-Hydrolases"/>
    <property type="match status" value="1"/>
</dbReference>
<evidence type="ECO:0000313" key="1">
    <source>
        <dbReference type="EMBL" id="VDP49208.1"/>
    </source>
</evidence>
<organism evidence="2 3">
    <name type="scientific">Heligmosomoides polygyrus</name>
    <name type="common">Parasitic roundworm</name>
    <dbReference type="NCBI Taxonomy" id="6339"/>
    <lineage>
        <taxon>Eukaryota</taxon>
        <taxon>Metazoa</taxon>
        <taxon>Ecdysozoa</taxon>
        <taxon>Nematoda</taxon>
        <taxon>Chromadorea</taxon>
        <taxon>Rhabditida</taxon>
        <taxon>Rhabditina</taxon>
        <taxon>Rhabditomorpha</taxon>
        <taxon>Strongyloidea</taxon>
        <taxon>Heligmosomidae</taxon>
        <taxon>Heligmosomoides</taxon>
    </lineage>
</organism>
<evidence type="ECO:0000313" key="3">
    <source>
        <dbReference type="WBParaSite" id="HPBE_0002512601-mRNA-1"/>
    </source>
</evidence>
<dbReference type="EMBL" id="UZAH01037382">
    <property type="protein sequence ID" value="VDP49208.1"/>
    <property type="molecule type" value="Genomic_DNA"/>
</dbReference>
<dbReference type="InterPro" id="IPR029058">
    <property type="entry name" value="AB_hydrolase_fold"/>
</dbReference>
<accession>A0A3P8EQX1</accession>
<dbReference type="WBParaSite" id="HPBE_0002512601-mRNA-1">
    <property type="protein sequence ID" value="HPBE_0002512601-mRNA-1"/>
    <property type="gene ID" value="HPBE_0002512601"/>
</dbReference>
<dbReference type="AlphaFoldDB" id="A0A183GR06"/>
<reference evidence="3" key="2">
    <citation type="submission" date="2019-09" db="UniProtKB">
        <authorList>
            <consortium name="WormBaseParasite"/>
        </authorList>
    </citation>
    <scope>IDENTIFICATION</scope>
</reference>
<protein>
    <submittedName>
        <fullName evidence="3">DUF5680 domain-containing protein</fullName>
    </submittedName>
</protein>
<proteinExistence type="predicted"/>
<sequence>MEYSFRVTHWRDIVPHIPVGPIGGFFHHRQEAFYKTKMEPSEVQICDGGENVHCSDGLWFTVSIKEHLNYFGKHVSTYGIGGCA</sequence>
<dbReference type="PANTHER" id="PTHR45908">
    <property type="entry name" value="PROTEIN CBG11750-RELATED"/>
    <property type="match status" value="1"/>
</dbReference>
<reference evidence="1 2" key="1">
    <citation type="submission" date="2018-11" db="EMBL/GenBank/DDBJ databases">
        <authorList>
            <consortium name="Pathogen Informatics"/>
        </authorList>
    </citation>
    <scope>NUCLEOTIDE SEQUENCE [LARGE SCALE GENOMIC DNA]</scope>
</reference>
<keyword evidence="2" id="KW-1185">Reference proteome</keyword>